<feature type="domain" description="D-alanyl-D-alanine carboxypeptidase-like core" evidence="1">
    <location>
        <begin position="56"/>
        <end position="189"/>
    </location>
</feature>
<evidence type="ECO:0000313" key="2">
    <source>
        <dbReference type="EMBL" id="QNR24718.1"/>
    </source>
</evidence>
<dbReference type="SUPFAM" id="SSF55166">
    <property type="entry name" value="Hedgehog/DD-peptidase"/>
    <property type="match status" value="1"/>
</dbReference>
<dbReference type="Proteomes" id="UP000516305">
    <property type="component" value="Chromosome"/>
</dbReference>
<dbReference type="InterPro" id="IPR009045">
    <property type="entry name" value="Zn_M74/Hedgehog-like"/>
</dbReference>
<proteinExistence type="predicted"/>
<organism evidence="2 3">
    <name type="scientific">Croceimicrobium hydrocarbonivorans</name>
    <dbReference type="NCBI Taxonomy" id="2761580"/>
    <lineage>
        <taxon>Bacteria</taxon>
        <taxon>Pseudomonadati</taxon>
        <taxon>Bacteroidota</taxon>
        <taxon>Flavobacteriia</taxon>
        <taxon>Flavobacteriales</taxon>
        <taxon>Owenweeksiaceae</taxon>
        <taxon>Croceimicrobium</taxon>
    </lineage>
</organism>
<keyword evidence="3" id="KW-1185">Reference proteome</keyword>
<accession>A0A7H0VG70</accession>
<dbReference type="KEGG" id="chyd:H4K34_02415"/>
<dbReference type="AlphaFoldDB" id="A0A7H0VG70"/>
<dbReference type="InterPro" id="IPR003709">
    <property type="entry name" value="VanY-like_core_dom"/>
</dbReference>
<evidence type="ECO:0000259" key="1">
    <source>
        <dbReference type="Pfam" id="PF02557"/>
    </source>
</evidence>
<dbReference type="Pfam" id="PF02557">
    <property type="entry name" value="VanY"/>
    <property type="match status" value="1"/>
</dbReference>
<dbReference type="RefSeq" id="WP_210759245.1">
    <property type="nucleotide sequence ID" value="NZ_CP060139.1"/>
</dbReference>
<dbReference type="PANTHER" id="PTHR34385:SF1">
    <property type="entry name" value="PEPTIDOGLYCAN L-ALANYL-D-GLUTAMATE ENDOPEPTIDASE CWLK"/>
    <property type="match status" value="1"/>
</dbReference>
<dbReference type="GO" id="GO:0008233">
    <property type="term" value="F:peptidase activity"/>
    <property type="evidence" value="ECO:0007669"/>
    <property type="project" value="InterPro"/>
</dbReference>
<evidence type="ECO:0000313" key="3">
    <source>
        <dbReference type="Proteomes" id="UP000516305"/>
    </source>
</evidence>
<gene>
    <name evidence="2" type="ORF">H4K34_02415</name>
</gene>
<dbReference type="EMBL" id="CP060139">
    <property type="protein sequence ID" value="QNR24718.1"/>
    <property type="molecule type" value="Genomic_DNA"/>
</dbReference>
<reference evidence="2 3" key="1">
    <citation type="submission" date="2020-08" db="EMBL/GenBank/DDBJ databases">
        <title>Croceimicrobium hydrocarbonivorans gen. nov., sp. nov., a novel marine bacterium isolated from a bacterial consortium that degrades polyethylene terephthalate.</title>
        <authorList>
            <person name="Liu R."/>
        </authorList>
    </citation>
    <scope>NUCLEOTIDE SEQUENCE [LARGE SCALE GENOMIC DNA]</scope>
    <source>
        <strain evidence="2 3">A20-9</strain>
    </source>
</reference>
<dbReference type="PANTHER" id="PTHR34385">
    <property type="entry name" value="D-ALANYL-D-ALANINE CARBOXYPEPTIDASE"/>
    <property type="match status" value="1"/>
</dbReference>
<sequence length="238" mass="27896">MKQKGKIFLFLLLSWTVNSSFLRIPQFEKADLLGDIDPSRHRDFDKVRSKYCNKESYLREEVYDAFKDMWAAAQADGISLTIISATRNRSYQKGIWNRKWLSFGGDESDRAERILQYSSMPGTSRHHWGTDLDLNALENSYFESGEGAQIYAWLQAHAADFGFYQPYTRFNPYRDAGYREEKWHWSYFPTAARIQRAYRLEIDYSQLKGFMGDTYAEKLDVINNYVMGVAAWPDKAPY</sequence>
<name>A0A7H0VG70_9FLAO</name>
<dbReference type="CDD" id="cd14847">
    <property type="entry name" value="DD-carboxypeptidase_like"/>
    <property type="match status" value="1"/>
</dbReference>
<protein>
    <submittedName>
        <fullName evidence="2">M15 family metallopeptidase</fullName>
    </submittedName>
</protein>
<dbReference type="GO" id="GO:0006508">
    <property type="term" value="P:proteolysis"/>
    <property type="evidence" value="ECO:0007669"/>
    <property type="project" value="InterPro"/>
</dbReference>
<dbReference type="InterPro" id="IPR052179">
    <property type="entry name" value="DD-CPase-like"/>
</dbReference>
<dbReference type="Gene3D" id="3.30.1380.10">
    <property type="match status" value="1"/>
</dbReference>